<dbReference type="Pfam" id="PF03922">
    <property type="entry name" value="OmpW"/>
    <property type="match status" value="1"/>
</dbReference>
<dbReference type="GO" id="GO:0055085">
    <property type="term" value="P:transmembrane transport"/>
    <property type="evidence" value="ECO:0007669"/>
    <property type="project" value="TreeGrafter"/>
</dbReference>
<comment type="similarity">
    <text evidence="1">Belongs to the OmpW/AlkL family.</text>
</comment>
<dbReference type="PANTHER" id="PTHR36920">
    <property type="match status" value="1"/>
</dbReference>
<feature type="signal peptide" evidence="2">
    <location>
        <begin position="1"/>
        <end position="28"/>
    </location>
</feature>
<evidence type="ECO:0000313" key="4">
    <source>
        <dbReference type="Proteomes" id="UP000481327"/>
    </source>
</evidence>
<protein>
    <submittedName>
        <fullName evidence="3">Outer membrane beta-barrel protein</fullName>
    </submittedName>
</protein>
<dbReference type="EMBL" id="WIOL01000004">
    <property type="protein sequence ID" value="MQT17932.1"/>
    <property type="molecule type" value="Genomic_DNA"/>
</dbReference>
<dbReference type="Gene3D" id="2.40.160.20">
    <property type="match status" value="1"/>
</dbReference>
<evidence type="ECO:0000256" key="1">
    <source>
        <dbReference type="ARBA" id="ARBA00009330"/>
    </source>
</evidence>
<dbReference type="SUPFAM" id="SSF56925">
    <property type="entry name" value="OMPA-like"/>
    <property type="match status" value="1"/>
</dbReference>
<comment type="caution">
    <text evidence="3">The sequence shown here is derived from an EMBL/GenBank/DDBJ whole genome shotgun (WGS) entry which is preliminary data.</text>
</comment>
<accession>A0A7C9GPX3</accession>
<dbReference type="OrthoDB" id="9807574at2"/>
<organism evidence="3 4">
    <name type="scientific">Sandarakinorhabdus fusca</name>
    <dbReference type="NCBI Taxonomy" id="1439888"/>
    <lineage>
        <taxon>Bacteria</taxon>
        <taxon>Pseudomonadati</taxon>
        <taxon>Pseudomonadota</taxon>
        <taxon>Alphaproteobacteria</taxon>
        <taxon>Sphingomonadales</taxon>
        <taxon>Sphingosinicellaceae</taxon>
        <taxon>Sandarakinorhabdus</taxon>
    </lineage>
</organism>
<sequence length="223" mass="23329">MTLSPRLRIASLSAATLLAALAATPATAKAGDVLVRLRAIAVVPNERSGPVLPTFPGGSVGVGNSFMPEIDFTYMATDHLGLELIAATTRHGLSGRGSLSGLSDLGHTWVLPPTLTLQYHLAPAAKVRPYLGAGINYTIFYGAGTSDALDTAIGRTDLSLKNSFGWAAQAGVDFDLTETLFVNLDIKYIDMTTTARLTTGALVNSVDVKINPIVVGVGLGMRF</sequence>
<dbReference type="InterPro" id="IPR011250">
    <property type="entry name" value="OMP/PagP_B-barrel"/>
</dbReference>
<dbReference type="PANTHER" id="PTHR36920:SF1">
    <property type="entry name" value="OUTER MEMBRANE PROTEIN W"/>
    <property type="match status" value="1"/>
</dbReference>
<keyword evidence="4" id="KW-1185">Reference proteome</keyword>
<name>A0A7C9GPX3_9SPHN</name>
<dbReference type="AlphaFoldDB" id="A0A7C9GPX3"/>
<dbReference type="InterPro" id="IPR005618">
    <property type="entry name" value="OMPW"/>
</dbReference>
<keyword evidence="2" id="KW-0732">Signal</keyword>
<evidence type="ECO:0000256" key="2">
    <source>
        <dbReference type="SAM" id="SignalP"/>
    </source>
</evidence>
<reference evidence="3 4" key="1">
    <citation type="submission" date="2019-09" db="EMBL/GenBank/DDBJ databases">
        <title>Polymorphobacter sp. isolated from a lake in China.</title>
        <authorList>
            <person name="Liu Z."/>
        </authorList>
    </citation>
    <scope>NUCLEOTIDE SEQUENCE [LARGE SCALE GENOMIC DNA]</scope>
    <source>
        <strain evidence="3 4">D40P</strain>
    </source>
</reference>
<feature type="chain" id="PRO_5028942272" evidence="2">
    <location>
        <begin position="29"/>
        <end position="223"/>
    </location>
</feature>
<evidence type="ECO:0000313" key="3">
    <source>
        <dbReference type="EMBL" id="MQT17932.1"/>
    </source>
</evidence>
<proteinExistence type="inferred from homology"/>
<gene>
    <name evidence="3" type="ORF">F3168_11755</name>
</gene>
<dbReference type="Proteomes" id="UP000481327">
    <property type="component" value="Unassembled WGS sequence"/>
</dbReference>
<dbReference type="GO" id="GO:0019867">
    <property type="term" value="C:outer membrane"/>
    <property type="evidence" value="ECO:0007669"/>
    <property type="project" value="InterPro"/>
</dbReference>
<dbReference type="RefSeq" id="WP_152578399.1">
    <property type="nucleotide sequence ID" value="NZ_JAATJI010000001.1"/>
</dbReference>